<evidence type="ECO:0000259" key="14">
    <source>
        <dbReference type="PROSITE" id="PS50179"/>
    </source>
</evidence>
<dbReference type="PRINTS" id="PR00452">
    <property type="entry name" value="SH3DOMAIN"/>
</dbReference>
<sequence length="587" mass="65929">MFAKANPYDEIVTSATNENLTSENWELILSVCDRVSRSPPEGARDCMAAVAKRFTSRNANVQLYALALSEALVKNCDVTVHREISSRSFTAALSKLIHDKGVHESVRKRALELIQFCSFEFRADPSLGLMNEIYHSMRAEGIQFPNPQKPKKEYTQTELDKQKEEEELQLALALSLSESENRSTYRPSAAASSASSAPRTANATTTQQVNSTTASAQQNESAAPKVSRVRALYDFQPTEQGELGFQKGDIIRVIESVYRDWWKGELRGQMGIFPVNYVEKIVDPSPADLMKEAQMEAEVMNEIQNVDKLLDILARIDPQRDSFSENEELQGLYNSTLSIRPKLVRLIEKYSMKKDELVALNEKFLQARTMYDRMLGSSLAKYTAPGGHPAYTSQQPYSGGYYDQALPQQSQPQQPQQQPQQQQAPYPSYGSPGPEPYPTYPQQPVQQQPPQQAYQQGYPPQPQSPAMPQQHEQPQQQGTPTQHHSPYGCPDPSRQSQQEQQQPAAQYPPASTASSYPITAPSYPPPSDQTSQYPPVQYNASPQQQHQQQQQQPLQQQQPQQPPVYGQPAYPPQPQQQPYAGAYAQNY</sequence>
<dbReference type="SUPFAM" id="SSF48464">
    <property type="entry name" value="ENTH/VHS domain"/>
    <property type="match status" value="1"/>
</dbReference>
<dbReference type="CDD" id="cd16978">
    <property type="entry name" value="VHS_HSE1"/>
    <property type="match status" value="1"/>
</dbReference>
<dbReference type="SUPFAM" id="SSF50044">
    <property type="entry name" value="SH3-domain"/>
    <property type="match status" value="1"/>
</dbReference>
<evidence type="ECO:0000256" key="10">
    <source>
        <dbReference type="ARBA" id="ARBA00023136"/>
    </source>
</evidence>
<dbReference type="GO" id="GO:0043328">
    <property type="term" value="P:protein transport to vacuole involved in ubiquitin-dependent protein catabolic process via the multivesicular body sorting pathway"/>
    <property type="evidence" value="ECO:0007669"/>
    <property type="project" value="TreeGrafter"/>
</dbReference>
<dbReference type="SMART" id="SM00326">
    <property type="entry name" value="SH3"/>
    <property type="match status" value="1"/>
</dbReference>
<evidence type="ECO:0000256" key="7">
    <source>
        <dbReference type="ARBA" id="ARBA00022448"/>
    </source>
</evidence>
<feature type="compositionally biased region" description="Low complexity" evidence="12">
    <location>
        <begin position="576"/>
        <end position="587"/>
    </location>
</feature>
<accession>A0A1X2H8C5</accession>
<dbReference type="PROSITE" id="PS50002">
    <property type="entry name" value="SH3"/>
    <property type="match status" value="1"/>
</dbReference>
<dbReference type="OrthoDB" id="10255964at2759"/>
<feature type="compositionally biased region" description="Low complexity" evidence="12">
    <location>
        <begin position="495"/>
        <end position="521"/>
    </location>
</feature>
<dbReference type="Gene3D" id="1.20.5.1940">
    <property type="match status" value="1"/>
</dbReference>
<evidence type="ECO:0000313" key="15">
    <source>
        <dbReference type="EMBL" id="ORY94781.1"/>
    </source>
</evidence>
<keyword evidence="9" id="KW-0653">Protein transport</keyword>
<dbReference type="PRINTS" id="PR00499">
    <property type="entry name" value="P67PHOX"/>
</dbReference>
<evidence type="ECO:0000259" key="13">
    <source>
        <dbReference type="PROSITE" id="PS50002"/>
    </source>
</evidence>
<comment type="function">
    <text evidence="1">Component of the ESCRT-0 complex which is the sorting receptor for ubiquitinated cargo proteins at the multivesicular body (MVB).</text>
</comment>
<protein>
    <recommendedName>
        <fullName evidence="4">Class E vacuolar protein-sorting machinery protein HSE1</fullName>
    </recommendedName>
    <alternativeName>
        <fullName evidence="5">Class E vacuolar protein-sorting machinery protein hse1</fullName>
    </alternativeName>
</protein>
<dbReference type="InterPro" id="IPR004152">
    <property type="entry name" value="GAT_dom"/>
</dbReference>
<feature type="compositionally biased region" description="Low complexity" evidence="12">
    <location>
        <begin position="179"/>
        <end position="206"/>
    </location>
</feature>
<dbReference type="InParanoid" id="A0A1X2H8C5"/>
<feature type="region of interest" description="Disordered" evidence="12">
    <location>
        <begin position="386"/>
        <end position="587"/>
    </location>
</feature>
<keyword evidence="8" id="KW-0967">Endosome</keyword>
<evidence type="ECO:0000256" key="2">
    <source>
        <dbReference type="ARBA" id="ARBA00004125"/>
    </source>
</evidence>
<feature type="compositionally biased region" description="Low complexity" evidence="12">
    <location>
        <begin position="537"/>
        <end position="568"/>
    </location>
</feature>
<dbReference type="STRING" id="13706.A0A1X2H8C5"/>
<evidence type="ECO:0000256" key="8">
    <source>
        <dbReference type="ARBA" id="ARBA00022753"/>
    </source>
</evidence>
<comment type="subcellular location">
    <subcellularLocation>
        <location evidence="2">Endosome membrane</location>
        <topology evidence="2">Peripheral membrane protein</topology>
        <orientation evidence="2">Cytoplasmic side</orientation>
    </subcellularLocation>
</comment>
<keyword evidence="10" id="KW-0472">Membrane</keyword>
<dbReference type="InterPro" id="IPR003903">
    <property type="entry name" value="UIM_dom"/>
</dbReference>
<feature type="compositionally biased region" description="Polar residues" evidence="12">
    <location>
        <begin position="207"/>
        <end position="221"/>
    </location>
</feature>
<evidence type="ECO:0000256" key="9">
    <source>
        <dbReference type="ARBA" id="ARBA00022927"/>
    </source>
</evidence>
<comment type="caution">
    <text evidence="15">The sequence shown here is derived from an EMBL/GenBank/DDBJ whole genome shotgun (WGS) entry which is preliminary data.</text>
</comment>
<feature type="compositionally biased region" description="Low complexity" evidence="12">
    <location>
        <begin position="466"/>
        <end position="484"/>
    </location>
</feature>
<dbReference type="GO" id="GO:0043130">
    <property type="term" value="F:ubiquitin binding"/>
    <property type="evidence" value="ECO:0007669"/>
    <property type="project" value="InterPro"/>
</dbReference>
<evidence type="ECO:0000256" key="3">
    <source>
        <dbReference type="ARBA" id="ARBA00009666"/>
    </source>
</evidence>
<dbReference type="SMART" id="SM00288">
    <property type="entry name" value="VHS"/>
    <property type="match status" value="1"/>
</dbReference>
<dbReference type="PANTHER" id="PTHR45929:SF3">
    <property type="entry name" value="JAK PATHWAY SIGNAL TRANSDUCTION ADAPTOR MOLECULE"/>
    <property type="match status" value="1"/>
</dbReference>
<feature type="compositionally biased region" description="Low complexity" evidence="12">
    <location>
        <begin position="404"/>
        <end position="432"/>
    </location>
</feature>
<evidence type="ECO:0000256" key="1">
    <source>
        <dbReference type="ARBA" id="ARBA00002654"/>
    </source>
</evidence>
<dbReference type="CDD" id="cd11805">
    <property type="entry name" value="SH3_GRB2_like_C"/>
    <property type="match status" value="1"/>
</dbReference>
<feature type="domain" description="SH3" evidence="13">
    <location>
        <begin position="224"/>
        <end position="283"/>
    </location>
</feature>
<feature type="region of interest" description="Disordered" evidence="12">
    <location>
        <begin position="141"/>
        <end position="162"/>
    </location>
</feature>
<dbReference type="InterPro" id="IPR036028">
    <property type="entry name" value="SH3-like_dom_sf"/>
</dbReference>
<proteinExistence type="inferred from homology"/>
<evidence type="ECO:0000256" key="11">
    <source>
        <dbReference type="PROSITE-ProRule" id="PRU00192"/>
    </source>
</evidence>
<gene>
    <name evidence="15" type="ORF">BCR43DRAFT_460581</name>
</gene>
<dbReference type="Pfam" id="PF03127">
    <property type="entry name" value="GAT"/>
    <property type="match status" value="1"/>
</dbReference>
<dbReference type="Gene3D" id="1.25.40.90">
    <property type="match status" value="1"/>
</dbReference>
<dbReference type="Proteomes" id="UP000242180">
    <property type="component" value="Unassembled WGS sequence"/>
</dbReference>
<feature type="domain" description="VHS" evidence="14">
    <location>
        <begin position="15"/>
        <end position="145"/>
    </location>
</feature>
<dbReference type="GO" id="GO:0035091">
    <property type="term" value="F:phosphatidylinositol binding"/>
    <property type="evidence" value="ECO:0007669"/>
    <property type="project" value="InterPro"/>
</dbReference>
<name>A0A1X2H8C5_SYNRA</name>
<dbReference type="GO" id="GO:0033565">
    <property type="term" value="C:ESCRT-0 complex"/>
    <property type="evidence" value="ECO:0007669"/>
    <property type="project" value="TreeGrafter"/>
</dbReference>
<dbReference type="InterPro" id="IPR001452">
    <property type="entry name" value="SH3_domain"/>
</dbReference>
<evidence type="ECO:0000256" key="6">
    <source>
        <dbReference type="ARBA" id="ARBA00022443"/>
    </source>
</evidence>
<dbReference type="CDD" id="cd21386">
    <property type="entry name" value="GAT_Hse1"/>
    <property type="match status" value="1"/>
</dbReference>
<dbReference type="SUPFAM" id="SSF89009">
    <property type="entry name" value="GAT-like domain"/>
    <property type="match status" value="1"/>
</dbReference>
<dbReference type="Pfam" id="PF00790">
    <property type="entry name" value="VHS"/>
    <property type="match status" value="1"/>
</dbReference>
<dbReference type="FunCoup" id="A0A1X2H8C5">
    <property type="interactions" value="261"/>
</dbReference>
<keyword evidence="16" id="KW-1185">Reference proteome</keyword>
<dbReference type="EMBL" id="MCGN01000007">
    <property type="protein sequence ID" value="ORY94781.1"/>
    <property type="molecule type" value="Genomic_DNA"/>
</dbReference>
<feature type="compositionally biased region" description="Basic and acidic residues" evidence="12">
    <location>
        <begin position="150"/>
        <end position="162"/>
    </location>
</feature>
<comment type="similarity">
    <text evidence="3">Belongs to the STAM family.</text>
</comment>
<dbReference type="AlphaFoldDB" id="A0A1X2H8C5"/>
<dbReference type="Pfam" id="PF00018">
    <property type="entry name" value="SH3_1"/>
    <property type="match status" value="1"/>
</dbReference>
<dbReference type="PROSITE" id="PS50179">
    <property type="entry name" value="VHS"/>
    <property type="match status" value="1"/>
</dbReference>
<reference evidence="15 16" key="1">
    <citation type="submission" date="2016-07" db="EMBL/GenBank/DDBJ databases">
        <title>Pervasive Adenine N6-methylation of Active Genes in Fungi.</title>
        <authorList>
            <consortium name="DOE Joint Genome Institute"/>
            <person name="Mondo S.J."/>
            <person name="Dannebaum R.O."/>
            <person name="Kuo R.C."/>
            <person name="Labutti K."/>
            <person name="Haridas S."/>
            <person name="Kuo A."/>
            <person name="Salamov A."/>
            <person name="Ahrendt S.R."/>
            <person name="Lipzen A."/>
            <person name="Sullivan W."/>
            <person name="Andreopoulos W.B."/>
            <person name="Clum A."/>
            <person name="Lindquist E."/>
            <person name="Daum C."/>
            <person name="Ramamoorthy G.K."/>
            <person name="Gryganskyi A."/>
            <person name="Culley D."/>
            <person name="Magnuson J.K."/>
            <person name="James T.Y."/>
            <person name="O'Malley M.A."/>
            <person name="Stajich J.E."/>
            <person name="Spatafora J.W."/>
            <person name="Visel A."/>
            <person name="Grigoriev I.V."/>
        </authorList>
    </citation>
    <scope>NUCLEOTIDE SEQUENCE [LARGE SCALE GENOMIC DNA]</scope>
    <source>
        <strain evidence="15 16">NRRL 2496</strain>
    </source>
</reference>
<dbReference type="InterPro" id="IPR050670">
    <property type="entry name" value="STAM"/>
</dbReference>
<evidence type="ECO:0000256" key="5">
    <source>
        <dbReference type="ARBA" id="ARBA00018978"/>
    </source>
</evidence>
<evidence type="ECO:0000256" key="4">
    <source>
        <dbReference type="ARBA" id="ARBA00017923"/>
    </source>
</evidence>
<dbReference type="Gene3D" id="2.30.30.40">
    <property type="entry name" value="SH3 Domains"/>
    <property type="match status" value="1"/>
</dbReference>
<dbReference type="PROSITE" id="PS50330">
    <property type="entry name" value="UIM"/>
    <property type="match status" value="1"/>
</dbReference>
<dbReference type="InterPro" id="IPR008942">
    <property type="entry name" value="ENTH_VHS"/>
</dbReference>
<feature type="region of interest" description="Disordered" evidence="12">
    <location>
        <begin position="179"/>
        <end position="223"/>
    </location>
</feature>
<keyword evidence="7" id="KW-0813">Transport</keyword>
<organism evidence="15 16">
    <name type="scientific">Syncephalastrum racemosum</name>
    <name type="common">Filamentous fungus</name>
    <dbReference type="NCBI Taxonomy" id="13706"/>
    <lineage>
        <taxon>Eukaryota</taxon>
        <taxon>Fungi</taxon>
        <taxon>Fungi incertae sedis</taxon>
        <taxon>Mucoromycota</taxon>
        <taxon>Mucoromycotina</taxon>
        <taxon>Mucoromycetes</taxon>
        <taxon>Mucorales</taxon>
        <taxon>Syncephalastraceae</taxon>
        <taxon>Syncephalastrum</taxon>
    </lineage>
</organism>
<keyword evidence="6 11" id="KW-0728">SH3 domain</keyword>
<dbReference type="GO" id="GO:0010008">
    <property type="term" value="C:endosome membrane"/>
    <property type="evidence" value="ECO:0007669"/>
    <property type="project" value="UniProtKB-SubCell"/>
</dbReference>
<dbReference type="OMA" id="QVYRDWW"/>
<dbReference type="FunFam" id="2.30.30.40:FF:000072">
    <property type="entry name" value="Unconventional Myosin IB"/>
    <property type="match status" value="1"/>
</dbReference>
<evidence type="ECO:0000256" key="12">
    <source>
        <dbReference type="SAM" id="MobiDB-lite"/>
    </source>
</evidence>
<dbReference type="InterPro" id="IPR002014">
    <property type="entry name" value="VHS_dom"/>
</dbReference>
<dbReference type="PANTHER" id="PTHR45929">
    <property type="entry name" value="JAK PATHWAY SIGNAL TRANSDUCTION ADAPTOR MOLECULE"/>
    <property type="match status" value="1"/>
</dbReference>
<evidence type="ECO:0000313" key="16">
    <source>
        <dbReference type="Proteomes" id="UP000242180"/>
    </source>
</evidence>
<feature type="compositionally biased region" description="Low complexity" evidence="12">
    <location>
        <begin position="442"/>
        <end position="458"/>
    </location>
</feature>